<keyword evidence="1" id="KW-0238">DNA-binding</keyword>
<name>A0ABU8C5U6_9GAMM</name>
<protein>
    <submittedName>
        <fullName evidence="1">AbrB/MazE/SpoVT family DNA-binding domain-containing protein</fullName>
    </submittedName>
</protein>
<comment type="caution">
    <text evidence="1">The sequence shown here is derived from an EMBL/GenBank/DDBJ whole genome shotgun (WGS) entry which is preliminary data.</text>
</comment>
<keyword evidence="2" id="KW-1185">Reference proteome</keyword>
<dbReference type="RefSeq" id="WP_335735557.1">
    <property type="nucleotide sequence ID" value="NZ_JALAAR010000005.1"/>
</dbReference>
<dbReference type="EMBL" id="JALAAR010000005">
    <property type="protein sequence ID" value="MEH8017149.1"/>
    <property type="molecule type" value="Genomic_DNA"/>
</dbReference>
<gene>
    <name evidence="1" type="ORF">MN202_07895</name>
</gene>
<evidence type="ECO:0000313" key="2">
    <source>
        <dbReference type="Proteomes" id="UP001375382"/>
    </source>
</evidence>
<dbReference type="InterPro" id="IPR037914">
    <property type="entry name" value="SpoVT-AbrB_sf"/>
</dbReference>
<dbReference type="GO" id="GO:0003677">
    <property type="term" value="F:DNA binding"/>
    <property type="evidence" value="ECO:0007669"/>
    <property type="project" value="UniProtKB-KW"/>
</dbReference>
<reference evidence="1 2" key="1">
    <citation type="journal article" date="2023" name="Ecotoxicol. Environ. Saf.">
        <title>Mercury remediation potential of mercury-resistant strain Rheinheimera metallidurans sp. nov. isolated from a municipal waste dumping site.</title>
        <authorList>
            <person name="Yadav V."/>
            <person name="Manjhi A."/>
            <person name="Vadakedath N."/>
        </authorList>
    </citation>
    <scope>NUCLEOTIDE SEQUENCE [LARGE SCALE GENOMIC DNA]</scope>
    <source>
        <strain evidence="1 2">E-49</strain>
    </source>
</reference>
<dbReference type="SUPFAM" id="SSF89447">
    <property type="entry name" value="AbrB/MazE/MraZ-like"/>
    <property type="match status" value="1"/>
</dbReference>
<dbReference type="Gene3D" id="2.10.260.10">
    <property type="match status" value="1"/>
</dbReference>
<accession>A0ABU8C5U6</accession>
<evidence type="ECO:0000313" key="1">
    <source>
        <dbReference type="EMBL" id="MEH8017149.1"/>
    </source>
</evidence>
<proteinExistence type="predicted"/>
<dbReference type="Proteomes" id="UP001375382">
    <property type="component" value="Unassembled WGS sequence"/>
</dbReference>
<sequence>MAQVIQIGNSKGIRIPQAIIKQTGLEHKELQFKVVPEGLLITPLQQLRQDWALQVDAALAGQSDSADTDWLDVDLTEAAQADEQQQW</sequence>
<organism evidence="1 2">
    <name type="scientific">Rheinheimera muenzenbergensis</name>
    <dbReference type="NCBI Taxonomy" id="1193628"/>
    <lineage>
        <taxon>Bacteria</taxon>
        <taxon>Pseudomonadati</taxon>
        <taxon>Pseudomonadota</taxon>
        <taxon>Gammaproteobacteria</taxon>
        <taxon>Chromatiales</taxon>
        <taxon>Chromatiaceae</taxon>
        <taxon>Rheinheimera</taxon>
    </lineage>
</organism>